<organism evidence="9 10">
    <name type="scientific">Penicillium cataractarum</name>
    <dbReference type="NCBI Taxonomy" id="2100454"/>
    <lineage>
        <taxon>Eukaryota</taxon>
        <taxon>Fungi</taxon>
        <taxon>Dikarya</taxon>
        <taxon>Ascomycota</taxon>
        <taxon>Pezizomycotina</taxon>
        <taxon>Eurotiomycetes</taxon>
        <taxon>Eurotiomycetidae</taxon>
        <taxon>Eurotiales</taxon>
        <taxon>Aspergillaceae</taxon>
        <taxon>Penicillium</taxon>
    </lineage>
</organism>
<accession>A0A9W9SGM8</accession>
<keyword evidence="4" id="KW-0238">DNA-binding</keyword>
<feature type="domain" description="Xylanolytic transcriptional activator regulatory" evidence="8">
    <location>
        <begin position="256"/>
        <end position="357"/>
    </location>
</feature>
<gene>
    <name evidence="9" type="ORF">N7496_005652</name>
</gene>
<reference evidence="9" key="2">
    <citation type="journal article" date="2023" name="IMA Fungus">
        <title>Comparative genomic study of the Penicillium genus elucidates a diverse pangenome and 15 lateral gene transfer events.</title>
        <authorList>
            <person name="Petersen C."/>
            <person name="Sorensen T."/>
            <person name="Nielsen M.R."/>
            <person name="Sondergaard T.E."/>
            <person name="Sorensen J.L."/>
            <person name="Fitzpatrick D.A."/>
            <person name="Frisvad J.C."/>
            <person name="Nielsen K.L."/>
        </authorList>
    </citation>
    <scope>NUCLEOTIDE SEQUENCE</scope>
    <source>
        <strain evidence="9">IBT 29864</strain>
    </source>
</reference>
<comment type="caution">
    <text evidence="9">The sequence shown here is derived from an EMBL/GenBank/DDBJ whole genome shotgun (WGS) entry which is preliminary data.</text>
</comment>
<dbReference type="InterPro" id="IPR050815">
    <property type="entry name" value="TF_fung"/>
</dbReference>
<dbReference type="RefSeq" id="XP_056557106.1">
    <property type="nucleotide sequence ID" value="XM_056698581.1"/>
</dbReference>
<comment type="subcellular location">
    <subcellularLocation>
        <location evidence="1">Nucleus</location>
    </subcellularLocation>
</comment>
<keyword evidence="3" id="KW-0805">Transcription regulation</keyword>
<dbReference type="GeneID" id="81437760"/>
<sequence length="626" mass="69729">MLERQLVGQLDGLDGPTTKVQRTPESTPPFEEIITGGRDGGTTLLEYDSGNIGPLFAGSDGKSPDLTDLSDFQDFPDLSPHLSSMDLTNVDSMPAAYTDWHAAGGIIMSNLGTTTPVKQYEPIPTLVSDNLRIPALVREDLDQLFFERVHPISPIVHKQQYFEWALDQNYCPTPAQACLQRAMHTAAAAASSQFREIEDTLYTETRGMLGALDIRPMSSGRKYRPRSTSTDMPLEQIQSWLLVAQYEFLRKDEHQAMITAGRAFRLVQLARLFDIDSACSSSAAMEFAIEGVEGINYGHNPIQLHLRNELFSRTEEKRRVFWMAYCLDRFLNWRNEWPLTLDEDTIRTRLPAPEANFQSNQPIETDFLPEVLDGNGRAPVATPFAECILLATLCGRCMSHRRMASAVTLSKGGSETREFWSRHDALAAAVEKRRQSIAQSFHGSNRSGKWNSPSVPAPTSNLDLDPLLTFTYVLAQGAIIYLSTTTENANWQSAEHQVRASTYQQRAFRAAVELIRLARVIPRIGRFKVRLRVIKAPVNCLETCSSIPKVHPFVPSALSQAVEFLTSHANSPHMASMDGEEAGCGLGALFNALDNLKDINNLARELLDELQQEGLGPGHKRTNCTY</sequence>
<dbReference type="AlphaFoldDB" id="A0A9W9SGM8"/>
<dbReference type="GO" id="GO:0006351">
    <property type="term" value="P:DNA-templated transcription"/>
    <property type="evidence" value="ECO:0007669"/>
    <property type="project" value="InterPro"/>
</dbReference>
<evidence type="ECO:0000313" key="9">
    <source>
        <dbReference type="EMBL" id="KAJ5378243.1"/>
    </source>
</evidence>
<dbReference type="Proteomes" id="UP001147782">
    <property type="component" value="Unassembled WGS sequence"/>
</dbReference>
<evidence type="ECO:0000313" key="10">
    <source>
        <dbReference type="Proteomes" id="UP001147782"/>
    </source>
</evidence>
<dbReference type="CDD" id="cd12148">
    <property type="entry name" value="fungal_TF_MHR"/>
    <property type="match status" value="1"/>
</dbReference>
<evidence type="ECO:0000256" key="6">
    <source>
        <dbReference type="ARBA" id="ARBA00023242"/>
    </source>
</evidence>
<evidence type="ECO:0000256" key="3">
    <source>
        <dbReference type="ARBA" id="ARBA00023015"/>
    </source>
</evidence>
<reference evidence="9" key="1">
    <citation type="submission" date="2022-11" db="EMBL/GenBank/DDBJ databases">
        <authorList>
            <person name="Petersen C."/>
        </authorList>
    </citation>
    <scope>NUCLEOTIDE SEQUENCE</scope>
    <source>
        <strain evidence="9">IBT 29864</strain>
    </source>
</reference>
<evidence type="ECO:0000256" key="4">
    <source>
        <dbReference type="ARBA" id="ARBA00023125"/>
    </source>
</evidence>
<evidence type="ECO:0000259" key="8">
    <source>
        <dbReference type="SMART" id="SM00906"/>
    </source>
</evidence>
<keyword evidence="2" id="KW-0479">Metal-binding</keyword>
<dbReference type="GO" id="GO:0008270">
    <property type="term" value="F:zinc ion binding"/>
    <property type="evidence" value="ECO:0007669"/>
    <property type="project" value="InterPro"/>
</dbReference>
<keyword evidence="5" id="KW-0804">Transcription</keyword>
<evidence type="ECO:0000256" key="2">
    <source>
        <dbReference type="ARBA" id="ARBA00022723"/>
    </source>
</evidence>
<dbReference type="OrthoDB" id="3037908at2759"/>
<proteinExistence type="predicted"/>
<evidence type="ECO:0000256" key="7">
    <source>
        <dbReference type="SAM" id="MobiDB-lite"/>
    </source>
</evidence>
<name>A0A9W9SGM8_9EURO</name>
<dbReference type="Pfam" id="PF04082">
    <property type="entry name" value="Fungal_trans"/>
    <property type="match status" value="1"/>
</dbReference>
<dbReference type="InterPro" id="IPR007219">
    <property type="entry name" value="XnlR_reg_dom"/>
</dbReference>
<protein>
    <recommendedName>
        <fullName evidence="8">Xylanolytic transcriptional activator regulatory domain-containing protein</fullName>
    </recommendedName>
</protein>
<dbReference type="PANTHER" id="PTHR47338">
    <property type="entry name" value="ZN(II)2CYS6 TRANSCRIPTION FACTOR (EUROFUNG)-RELATED"/>
    <property type="match status" value="1"/>
</dbReference>
<keyword evidence="10" id="KW-1185">Reference proteome</keyword>
<dbReference type="EMBL" id="JAPZBS010000004">
    <property type="protein sequence ID" value="KAJ5378243.1"/>
    <property type="molecule type" value="Genomic_DNA"/>
</dbReference>
<dbReference type="PANTHER" id="PTHR47338:SF3">
    <property type="entry name" value="C6 FINGER DOMAIN TRANSCRIPTION FACTOR DBAA-RELATED"/>
    <property type="match status" value="1"/>
</dbReference>
<keyword evidence="6" id="KW-0539">Nucleus</keyword>
<dbReference type="GO" id="GO:0000981">
    <property type="term" value="F:DNA-binding transcription factor activity, RNA polymerase II-specific"/>
    <property type="evidence" value="ECO:0007669"/>
    <property type="project" value="InterPro"/>
</dbReference>
<dbReference type="SMART" id="SM00906">
    <property type="entry name" value="Fungal_trans"/>
    <property type="match status" value="1"/>
</dbReference>
<feature type="region of interest" description="Disordered" evidence="7">
    <location>
        <begin position="1"/>
        <end position="41"/>
    </location>
</feature>
<evidence type="ECO:0000256" key="5">
    <source>
        <dbReference type="ARBA" id="ARBA00023163"/>
    </source>
</evidence>
<dbReference type="GO" id="GO:0005634">
    <property type="term" value="C:nucleus"/>
    <property type="evidence" value="ECO:0007669"/>
    <property type="project" value="UniProtKB-SubCell"/>
</dbReference>
<dbReference type="GO" id="GO:0003677">
    <property type="term" value="F:DNA binding"/>
    <property type="evidence" value="ECO:0007669"/>
    <property type="project" value="UniProtKB-KW"/>
</dbReference>
<evidence type="ECO:0000256" key="1">
    <source>
        <dbReference type="ARBA" id="ARBA00004123"/>
    </source>
</evidence>